<organism evidence="3 4">
    <name type="scientific">Pirellulimonas nuda</name>
    <dbReference type="NCBI Taxonomy" id="2528009"/>
    <lineage>
        <taxon>Bacteria</taxon>
        <taxon>Pseudomonadati</taxon>
        <taxon>Planctomycetota</taxon>
        <taxon>Planctomycetia</taxon>
        <taxon>Pirellulales</taxon>
        <taxon>Lacipirellulaceae</taxon>
        <taxon>Pirellulimonas</taxon>
    </lineage>
</organism>
<evidence type="ECO:0000259" key="2">
    <source>
        <dbReference type="Pfam" id="PF07885"/>
    </source>
</evidence>
<evidence type="ECO:0000313" key="4">
    <source>
        <dbReference type="Proteomes" id="UP000317429"/>
    </source>
</evidence>
<feature type="transmembrane region" description="Helical" evidence="1">
    <location>
        <begin position="88"/>
        <end position="110"/>
    </location>
</feature>
<feature type="domain" description="Potassium channel" evidence="2">
    <location>
        <begin position="166"/>
        <end position="215"/>
    </location>
</feature>
<name>A0A518DHR4_9BACT</name>
<dbReference type="Gene3D" id="1.10.287.70">
    <property type="match status" value="1"/>
</dbReference>
<evidence type="ECO:0000313" key="3">
    <source>
        <dbReference type="EMBL" id="QDU91020.1"/>
    </source>
</evidence>
<reference evidence="3 4" key="1">
    <citation type="submission" date="2019-02" db="EMBL/GenBank/DDBJ databases">
        <title>Deep-cultivation of Planctomycetes and their phenomic and genomic characterization uncovers novel biology.</title>
        <authorList>
            <person name="Wiegand S."/>
            <person name="Jogler M."/>
            <person name="Boedeker C."/>
            <person name="Pinto D."/>
            <person name="Vollmers J."/>
            <person name="Rivas-Marin E."/>
            <person name="Kohn T."/>
            <person name="Peeters S.H."/>
            <person name="Heuer A."/>
            <person name="Rast P."/>
            <person name="Oberbeckmann S."/>
            <person name="Bunk B."/>
            <person name="Jeske O."/>
            <person name="Meyerdierks A."/>
            <person name="Storesund J.E."/>
            <person name="Kallscheuer N."/>
            <person name="Luecker S."/>
            <person name="Lage O.M."/>
            <person name="Pohl T."/>
            <person name="Merkel B.J."/>
            <person name="Hornburger P."/>
            <person name="Mueller R.-W."/>
            <person name="Bruemmer F."/>
            <person name="Labrenz M."/>
            <person name="Spormann A.M."/>
            <person name="Op den Camp H."/>
            <person name="Overmann J."/>
            <person name="Amann R."/>
            <person name="Jetten M.S.M."/>
            <person name="Mascher T."/>
            <person name="Medema M.H."/>
            <person name="Devos D.P."/>
            <person name="Kaster A.-K."/>
            <person name="Ovreas L."/>
            <person name="Rohde M."/>
            <person name="Galperin M.Y."/>
            <person name="Jogler C."/>
        </authorList>
    </citation>
    <scope>NUCLEOTIDE SEQUENCE [LARGE SCALE GENOMIC DNA]</scope>
    <source>
        <strain evidence="3 4">Pla175</strain>
    </source>
</reference>
<dbReference type="SUPFAM" id="SSF81324">
    <property type="entry name" value="Voltage-gated potassium channels"/>
    <property type="match status" value="1"/>
</dbReference>
<feature type="transmembrane region" description="Helical" evidence="1">
    <location>
        <begin position="53"/>
        <end position="76"/>
    </location>
</feature>
<feature type="transmembrane region" description="Helical" evidence="1">
    <location>
        <begin position="161"/>
        <end position="180"/>
    </location>
</feature>
<dbReference type="OrthoDB" id="9813518at2"/>
<accession>A0A518DHR4</accession>
<gene>
    <name evidence="3" type="ORF">Pla175_44370</name>
</gene>
<dbReference type="Pfam" id="PF07885">
    <property type="entry name" value="Ion_trans_2"/>
    <property type="match status" value="1"/>
</dbReference>
<keyword evidence="1" id="KW-1133">Transmembrane helix</keyword>
<sequence>MALLLRRWRYLLLLVALFALLVVQPIASSLGVMQSLFDGLLVLVMAALAQDRVWRVVACLACVLAAALLLGGRWVAPSAEFASQASGHAIGAIFFVAVAVKIVQSIFASREVSVDSIFGAICGFLLLGVAFALTYAMIYEADPASFRTGEFSREQMQQPQFCRNVFVYYSFVTLTTVGYGDLAPISLPARTLSWVEAVTGQLYLAVLIAGLISALFAGASARDHRGG</sequence>
<proteinExistence type="predicted"/>
<feature type="transmembrane region" description="Helical" evidence="1">
    <location>
        <begin position="200"/>
        <end position="221"/>
    </location>
</feature>
<keyword evidence="4" id="KW-1185">Reference proteome</keyword>
<keyword evidence="1" id="KW-0472">Membrane</keyword>
<feature type="transmembrane region" description="Helical" evidence="1">
    <location>
        <begin position="116"/>
        <end position="140"/>
    </location>
</feature>
<dbReference type="EMBL" id="CP036291">
    <property type="protein sequence ID" value="QDU91020.1"/>
    <property type="molecule type" value="Genomic_DNA"/>
</dbReference>
<dbReference type="Proteomes" id="UP000317429">
    <property type="component" value="Chromosome"/>
</dbReference>
<protein>
    <submittedName>
        <fullName evidence="3">Ion channel</fullName>
    </submittedName>
</protein>
<dbReference type="InterPro" id="IPR013099">
    <property type="entry name" value="K_chnl_dom"/>
</dbReference>
<dbReference type="AlphaFoldDB" id="A0A518DHR4"/>
<keyword evidence="1" id="KW-0812">Transmembrane</keyword>
<dbReference type="RefSeq" id="WP_145290655.1">
    <property type="nucleotide sequence ID" value="NZ_CP036291.1"/>
</dbReference>
<evidence type="ECO:0000256" key="1">
    <source>
        <dbReference type="SAM" id="Phobius"/>
    </source>
</evidence>
<dbReference type="KEGG" id="pnd:Pla175_44370"/>